<gene>
    <name evidence="1" type="ORF">OG469_07910</name>
</gene>
<proteinExistence type="predicted"/>
<dbReference type="EMBL" id="CP108482">
    <property type="protein sequence ID" value="WUS55443.1"/>
    <property type="molecule type" value="Genomic_DNA"/>
</dbReference>
<dbReference type="RefSeq" id="WP_329499897.1">
    <property type="nucleotide sequence ID" value="NZ_CP108460.1"/>
</dbReference>
<organism evidence="1 2">
    <name type="scientific">Kitasatospora herbaricolor</name>
    <dbReference type="NCBI Taxonomy" id="68217"/>
    <lineage>
        <taxon>Bacteria</taxon>
        <taxon>Bacillati</taxon>
        <taxon>Actinomycetota</taxon>
        <taxon>Actinomycetes</taxon>
        <taxon>Kitasatosporales</taxon>
        <taxon>Streptomycetaceae</taxon>
        <taxon>Kitasatospora</taxon>
    </lineage>
</organism>
<name>A0ABZ1W3T5_9ACTN</name>
<accession>A0ABZ1W3T5</accession>
<reference evidence="1 2" key="1">
    <citation type="submission" date="2022-10" db="EMBL/GenBank/DDBJ databases">
        <title>The complete genomes of actinobacterial strains from the NBC collection.</title>
        <authorList>
            <person name="Joergensen T.S."/>
            <person name="Alvarez Arevalo M."/>
            <person name="Sterndorff E.B."/>
            <person name="Faurdal D."/>
            <person name="Vuksanovic O."/>
            <person name="Mourched A.-S."/>
            <person name="Charusanti P."/>
            <person name="Shaw S."/>
            <person name="Blin K."/>
            <person name="Weber T."/>
        </authorList>
    </citation>
    <scope>NUCLEOTIDE SEQUENCE [LARGE SCALE GENOMIC DNA]</scope>
    <source>
        <strain evidence="1 2">NBC_01247</strain>
    </source>
</reference>
<sequence>MRGRVRLLEVHEAVPEEIPDVLGPVRHAEDYQLESNTLRPHEVLAWNRSHGVHTGLADPFAPNCPEPEDLSVA</sequence>
<evidence type="ECO:0000313" key="2">
    <source>
        <dbReference type="Proteomes" id="UP001432014"/>
    </source>
</evidence>
<keyword evidence="2" id="KW-1185">Reference proteome</keyword>
<evidence type="ECO:0000313" key="1">
    <source>
        <dbReference type="EMBL" id="WUS55443.1"/>
    </source>
</evidence>
<protein>
    <submittedName>
        <fullName evidence="1">Uncharacterized protein</fullName>
    </submittedName>
</protein>
<dbReference type="Proteomes" id="UP001432014">
    <property type="component" value="Chromosome"/>
</dbReference>